<proteinExistence type="predicted"/>
<keyword evidence="2" id="KW-1185">Reference proteome</keyword>
<dbReference type="Proteomes" id="UP000031549">
    <property type="component" value="Unassembled WGS sequence"/>
</dbReference>
<name>A0A846HD26_9CYAN</name>
<comment type="caution">
    <text evidence="1">The sequence shown here is derived from an EMBL/GenBank/DDBJ whole genome shotgun (WGS) entry which is preliminary data.</text>
</comment>
<evidence type="ECO:0000313" key="1">
    <source>
        <dbReference type="EMBL" id="NEU74858.1"/>
    </source>
</evidence>
<protein>
    <submittedName>
        <fullName evidence="1">Uncharacterized protein</fullName>
    </submittedName>
</protein>
<gene>
    <name evidence="1" type="ORF">PI95_020440</name>
</gene>
<reference evidence="1 2" key="1">
    <citation type="journal article" date="2015" name="Genome Announc.">
        <title>Draft Genome Sequence of Cyanobacterium Hassallia byssoidea Strain VB512170, Isolated from Monuments in India.</title>
        <authorList>
            <person name="Singh D."/>
            <person name="Chandrababunaidu M.M."/>
            <person name="Panda A."/>
            <person name="Sen D."/>
            <person name="Bhattacharyya S."/>
            <person name="Adhikary S.P."/>
            <person name="Tripathy S."/>
        </authorList>
    </citation>
    <scope>NUCLEOTIDE SEQUENCE [LARGE SCALE GENOMIC DNA]</scope>
    <source>
        <strain evidence="1 2">VB512170</strain>
    </source>
</reference>
<organism evidence="1 2">
    <name type="scientific">Hassallia byssoidea VB512170</name>
    <dbReference type="NCBI Taxonomy" id="1304833"/>
    <lineage>
        <taxon>Bacteria</taxon>
        <taxon>Bacillati</taxon>
        <taxon>Cyanobacteriota</taxon>
        <taxon>Cyanophyceae</taxon>
        <taxon>Nostocales</taxon>
        <taxon>Tolypothrichaceae</taxon>
        <taxon>Hassallia</taxon>
    </lineage>
</organism>
<sequence length="199" mass="22298">MPYSQFTIDVISETFGFTISERIGMFTDVPAAEYSTLLAQTLKEYIPLAVAIGTEKARSEFIIAPILFEVKKQLANRISLFSGKEFNVAPEQGLSGFCDFIISLSPEQLFIQAPVITIVEAKNDNIQSGLGQCIAEMIAAKLFNQRKENKIEIIYGVVTTGSVWKFMRLIEQRIEVDLDEYFIPDIGKILGILRSFVDV</sequence>
<evidence type="ECO:0000313" key="2">
    <source>
        <dbReference type="Proteomes" id="UP000031549"/>
    </source>
</evidence>
<dbReference type="AlphaFoldDB" id="A0A846HD26"/>
<accession>A0A846HD26</accession>
<dbReference type="EMBL" id="JTCM02000051">
    <property type="protein sequence ID" value="NEU74858.1"/>
    <property type="molecule type" value="Genomic_DNA"/>
</dbReference>
<dbReference type="RefSeq" id="WP_039742426.1">
    <property type="nucleotide sequence ID" value="NZ_JTCM02000051.1"/>
</dbReference>